<dbReference type="Proteomes" id="UP000240542">
    <property type="component" value="Unassembled WGS sequence"/>
</dbReference>
<feature type="domain" description="Tyr recombinase" evidence="5">
    <location>
        <begin position="188"/>
        <end position="374"/>
    </location>
</feature>
<dbReference type="InterPro" id="IPR011010">
    <property type="entry name" value="DNA_brk_join_enz"/>
</dbReference>
<dbReference type="InterPro" id="IPR053876">
    <property type="entry name" value="Phage_int_M"/>
</dbReference>
<dbReference type="GO" id="GO:0006310">
    <property type="term" value="P:DNA recombination"/>
    <property type="evidence" value="ECO:0007669"/>
    <property type="project" value="UniProtKB-KW"/>
</dbReference>
<dbReference type="SUPFAM" id="SSF56349">
    <property type="entry name" value="DNA breaking-rejoining enzymes"/>
    <property type="match status" value="1"/>
</dbReference>
<proteinExistence type="inferred from homology"/>
<keyword evidence="3" id="KW-0233">DNA recombination</keyword>
<keyword evidence="2 4" id="KW-0238">DNA-binding</keyword>
<evidence type="ECO:0000259" key="6">
    <source>
        <dbReference type="PROSITE" id="PS51900"/>
    </source>
</evidence>
<dbReference type="CDD" id="cd01189">
    <property type="entry name" value="INT_ICEBs1_C_like"/>
    <property type="match status" value="1"/>
</dbReference>
<dbReference type="InterPro" id="IPR002104">
    <property type="entry name" value="Integrase_catalytic"/>
</dbReference>
<dbReference type="EMBL" id="PYGA01000003">
    <property type="protein sequence ID" value="PSK99292.1"/>
    <property type="molecule type" value="Genomic_DNA"/>
</dbReference>
<dbReference type="GO" id="GO:0015074">
    <property type="term" value="P:DNA integration"/>
    <property type="evidence" value="ECO:0007669"/>
    <property type="project" value="InterPro"/>
</dbReference>
<dbReference type="InterPro" id="IPR013762">
    <property type="entry name" value="Integrase-like_cat_sf"/>
</dbReference>
<evidence type="ECO:0000256" key="2">
    <source>
        <dbReference type="ARBA" id="ARBA00023125"/>
    </source>
</evidence>
<protein>
    <submittedName>
        <fullName evidence="7">Site-specific recombinase XerD</fullName>
    </submittedName>
</protein>
<sequence>MARAWIYDRMKDKAYREAVAKAKSAKRTPPGRWIVRYYDPAGDQKSAGTFKKKPDADRRQVEIEGQLSEGSYRDPAAGKVAFADIAEKWLSSQHHLKRSTRRDYRDYLDNYVLPEWGAVPIERITFEGVSEWVNRLLNEPGKRGGRLGPSYVRKVSYALSYVLAWAVKARRIQVNPAKGVSLPLVVPSAHVYLDHVQVERLASHTGDHRVLVLLLAYTGLRWGEVSALTVGRVDLTRRRVHVEVTYGRESGKHYLDTPKNHEQRAVPVPGFLVKELRPLLKGKGADDLVFTAVQGGPLHYDNFRTRVFGPAVRAAGLAELNVTAHKLRHTAASLAIASEADVKVIQTMLGHKTATMTLDTYGHLFPDRLDEVAKKMAERRAAALRKAKEADKKRRAKAA</sequence>
<dbReference type="PANTHER" id="PTHR30349:SF64">
    <property type="entry name" value="PROPHAGE INTEGRASE INTD-RELATED"/>
    <property type="match status" value="1"/>
</dbReference>
<feature type="domain" description="Core-binding (CB)" evidence="6">
    <location>
        <begin position="80"/>
        <end position="167"/>
    </location>
</feature>
<comment type="similarity">
    <text evidence="1">Belongs to the 'phage' integrase family.</text>
</comment>
<evidence type="ECO:0000256" key="4">
    <source>
        <dbReference type="PROSITE-ProRule" id="PRU01248"/>
    </source>
</evidence>
<comment type="caution">
    <text evidence="7">The sequence shown here is derived from an EMBL/GenBank/DDBJ whole genome shotgun (WGS) entry which is preliminary data.</text>
</comment>
<dbReference type="InterPro" id="IPR044068">
    <property type="entry name" value="CB"/>
</dbReference>
<accession>A0A2P8DQ25</accession>
<keyword evidence="8" id="KW-1185">Reference proteome</keyword>
<reference evidence="7 8" key="1">
    <citation type="submission" date="2018-03" db="EMBL/GenBank/DDBJ databases">
        <title>Genomic Encyclopedia of Archaeal and Bacterial Type Strains, Phase II (KMG-II): from individual species to whole genera.</title>
        <authorList>
            <person name="Goeker M."/>
        </authorList>
    </citation>
    <scope>NUCLEOTIDE SEQUENCE [LARGE SCALE GENOMIC DNA]</scope>
    <source>
        <strain evidence="7 8">DSM 45312</strain>
    </source>
</reference>
<dbReference type="OrthoDB" id="1822491at2"/>
<dbReference type="PANTHER" id="PTHR30349">
    <property type="entry name" value="PHAGE INTEGRASE-RELATED"/>
    <property type="match status" value="1"/>
</dbReference>
<dbReference type="Pfam" id="PF22022">
    <property type="entry name" value="Phage_int_M"/>
    <property type="match status" value="1"/>
</dbReference>
<dbReference type="PROSITE" id="PS51898">
    <property type="entry name" value="TYR_RECOMBINASE"/>
    <property type="match status" value="1"/>
</dbReference>
<dbReference type="AlphaFoldDB" id="A0A2P8DQ25"/>
<dbReference type="InterPro" id="IPR050090">
    <property type="entry name" value="Tyrosine_recombinase_XerCD"/>
</dbReference>
<evidence type="ECO:0000313" key="8">
    <source>
        <dbReference type="Proteomes" id="UP000240542"/>
    </source>
</evidence>
<dbReference type="RefSeq" id="WP_106581725.1">
    <property type="nucleotide sequence ID" value="NZ_PYGA01000003.1"/>
</dbReference>
<evidence type="ECO:0000256" key="1">
    <source>
        <dbReference type="ARBA" id="ARBA00008857"/>
    </source>
</evidence>
<dbReference type="PROSITE" id="PS51900">
    <property type="entry name" value="CB"/>
    <property type="match status" value="1"/>
</dbReference>
<gene>
    <name evidence="7" type="ORF">CLV63_10313</name>
</gene>
<evidence type="ECO:0000313" key="7">
    <source>
        <dbReference type="EMBL" id="PSK99292.1"/>
    </source>
</evidence>
<dbReference type="GO" id="GO:0003677">
    <property type="term" value="F:DNA binding"/>
    <property type="evidence" value="ECO:0007669"/>
    <property type="project" value="UniProtKB-UniRule"/>
</dbReference>
<dbReference type="Gene3D" id="1.10.150.130">
    <property type="match status" value="1"/>
</dbReference>
<dbReference type="Gene3D" id="1.10.443.10">
    <property type="entry name" value="Intergrase catalytic core"/>
    <property type="match status" value="1"/>
</dbReference>
<evidence type="ECO:0000256" key="3">
    <source>
        <dbReference type="ARBA" id="ARBA00023172"/>
    </source>
</evidence>
<dbReference type="InterPro" id="IPR010998">
    <property type="entry name" value="Integrase_recombinase_N"/>
</dbReference>
<organism evidence="7 8">
    <name type="scientific">Murinocardiopsis flavida</name>
    <dbReference type="NCBI Taxonomy" id="645275"/>
    <lineage>
        <taxon>Bacteria</taxon>
        <taxon>Bacillati</taxon>
        <taxon>Actinomycetota</taxon>
        <taxon>Actinomycetes</taxon>
        <taxon>Streptosporangiales</taxon>
        <taxon>Nocardiopsidaceae</taxon>
        <taxon>Murinocardiopsis</taxon>
    </lineage>
</organism>
<name>A0A2P8DQ25_9ACTN</name>
<evidence type="ECO:0000259" key="5">
    <source>
        <dbReference type="PROSITE" id="PS51898"/>
    </source>
</evidence>
<dbReference type="Pfam" id="PF00589">
    <property type="entry name" value="Phage_integrase"/>
    <property type="match status" value="1"/>
</dbReference>